<name>A0A6A5QML5_AMPQU</name>
<dbReference type="AlphaFoldDB" id="A0A6A5QML5"/>
<proteinExistence type="predicted"/>
<evidence type="ECO:0000313" key="2">
    <source>
        <dbReference type="EMBL" id="KAF1915277.1"/>
    </source>
</evidence>
<keyword evidence="3" id="KW-1185">Reference proteome</keyword>
<organism evidence="2 3">
    <name type="scientific">Ampelomyces quisqualis</name>
    <name type="common">Powdery mildew agent</name>
    <dbReference type="NCBI Taxonomy" id="50730"/>
    <lineage>
        <taxon>Eukaryota</taxon>
        <taxon>Fungi</taxon>
        <taxon>Dikarya</taxon>
        <taxon>Ascomycota</taxon>
        <taxon>Pezizomycotina</taxon>
        <taxon>Dothideomycetes</taxon>
        <taxon>Pleosporomycetidae</taxon>
        <taxon>Pleosporales</taxon>
        <taxon>Pleosporineae</taxon>
        <taxon>Phaeosphaeriaceae</taxon>
        <taxon>Ampelomyces</taxon>
    </lineage>
</organism>
<keyword evidence="1" id="KW-1133">Transmembrane helix</keyword>
<dbReference type="Proteomes" id="UP000800096">
    <property type="component" value="Unassembled WGS sequence"/>
</dbReference>
<keyword evidence="1" id="KW-0472">Membrane</keyword>
<feature type="transmembrane region" description="Helical" evidence="1">
    <location>
        <begin position="65"/>
        <end position="83"/>
    </location>
</feature>
<feature type="transmembrane region" description="Helical" evidence="1">
    <location>
        <begin position="95"/>
        <end position="116"/>
    </location>
</feature>
<keyword evidence="1" id="KW-0812">Transmembrane</keyword>
<protein>
    <submittedName>
        <fullName evidence="2">Uncharacterized protein</fullName>
    </submittedName>
</protein>
<reference evidence="2" key="1">
    <citation type="journal article" date="2020" name="Stud. Mycol.">
        <title>101 Dothideomycetes genomes: a test case for predicting lifestyles and emergence of pathogens.</title>
        <authorList>
            <person name="Haridas S."/>
            <person name="Albert R."/>
            <person name="Binder M."/>
            <person name="Bloem J."/>
            <person name="Labutti K."/>
            <person name="Salamov A."/>
            <person name="Andreopoulos B."/>
            <person name="Baker S."/>
            <person name="Barry K."/>
            <person name="Bills G."/>
            <person name="Bluhm B."/>
            <person name="Cannon C."/>
            <person name="Castanera R."/>
            <person name="Culley D."/>
            <person name="Daum C."/>
            <person name="Ezra D."/>
            <person name="Gonzalez J."/>
            <person name="Henrissat B."/>
            <person name="Kuo A."/>
            <person name="Liang C."/>
            <person name="Lipzen A."/>
            <person name="Lutzoni F."/>
            <person name="Magnuson J."/>
            <person name="Mondo S."/>
            <person name="Nolan M."/>
            <person name="Ohm R."/>
            <person name="Pangilinan J."/>
            <person name="Park H.-J."/>
            <person name="Ramirez L."/>
            <person name="Alfaro M."/>
            <person name="Sun H."/>
            <person name="Tritt A."/>
            <person name="Yoshinaga Y."/>
            <person name="Zwiers L.-H."/>
            <person name="Turgeon B."/>
            <person name="Goodwin S."/>
            <person name="Spatafora J."/>
            <person name="Crous P."/>
            <person name="Grigoriev I."/>
        </authorList>
    </citation>
    <scope>NUCLEOTIDE SEQUENCE</scope>
    <source>
        <strain evidence="2">HMLAC05119</strain>
    </source>
</reference>
<dbReference type="EMBL" id="ML979136">
    <property type="protein sequence ID" value="KAF1915277.1"/>
    <property type="molecule type" value="Genomic_DNA"/>
</dbReference>
<evidence type="ECO:0000313" key="3">
    <source>
        <dbReference type="Proteomes" id="UP000800096"/>
    </source>
</evidence>
<sequence>MDKIASICSFASFLFFATSYRLHVPHSECHILPSAATPLRLDNSFAEPSELRPAGSVSLVGGDHALAGCCWAQAGGWVVVWAWKKLREFISWFQSASVLLCSVVAIITVGVAIVIIRTMILTSIFALNVLVAVQRSYLSILEYYNPNCAVMADKTMRNYVQLFRLRCHALRPSCWAAVPSGPLSALFAQSGNAVRVNVYPYRTSHCSSNRRNQRTA</sequence>
<accession>A0A6A5QML5</accession>
<evidence type="ECO:0000256" key="1">
    <source>
        <dbReference type="SAM" id="Phobius"/>
    </source>
</evidence>
<gene>
    <name evidence="2" type="ORF">BDU57DRAFT_576801</name>
</gene>